<dbReference type="InterPro" id="IPR051541">
    <property type="entry name" value="PTS_SugarTrans_NitroReg"/>
</dbReference>
<dbReference type="EMBL" id="CXWD01000015">
    <property type="protein sequence ID" value="CTQ73743.1"/>
    <property type="molecule type" value="Genomic_DNA"/>
</dbReference>
<dbReference type="CDD" id="cd00211">
    <property type="entry name" value="PTS_IIA_fru"/>
    <property type="match status" value="1"/>
</dbReference>
<name>A0A0M7AJ03_9HYPH</name>
<dbReference type="InterPro" id="IPR006320">
    <property type="entry name" value="PTS_Nitro_regul"/>
</dbReference>
<dbReference type="STRING" id="388408.LAX5112_03644"/>
<dbReference type="Pfam" id="PF00359">
    <property type="entry name" value="PTS_EIIA_2"/>
    <property type="match status" value="1"/>
</dbReference>
<accession>A0A0M7AJ03</accession>
<dbReference type="GO" id="GO:0008982">
    <property type="term" value="F:protein-N(PI)-phosphohistidine-sugar phosphotransferase activity"/>
    <property type="evidence" value="ECO:0007669"/>
    <property type="project" value="InterPro"/>
</dbReference>
<dbReference type="GO" id="GO:0005737">
    <property type="term" value="C:cytoplasm"/>
    <property type="evidence" value="ECO:0007669"/>
    <property type="project" value="UniProtKB-SubCell"/>
</dbReference>
<evidence type="ECO:0000313" key="5">
    <source>
        <dbReference type="Proteomes" id="UP000053235"/>
    </source>
</evidence>
<comment type="subcellular location">
    <subcellularLocation>
        <location evidence="1">Cytoplasm</location>
    </subcellularLocation>
</comment>
<dbReference type="InterPro" id="IPR016152">
    <property type="entry name" value="PTrfase/Anion_transptr"/>
</dbReference>
<dbReference type="PANTHER" id="PTHR47738:SF1">
    <property type="entry name" value="NITROGEN REGULATORY PROTEIN"/>
    <property type="match status" value="1"/>
</dbReference>
<dbReference type="OrthoDB" id="95460at2"/>
<dbReference type="Proteomes" id="UP000053235">
    <property type="component" value="Unassembled WGS sequence"/>
</dbReference>
<dbReference type="PROSITE" id="PS00372">
    <property type="entry name" value="PTS_EIIA_TYPE_2_HIS"/>
    <property type="match status" value="1"/>
</dbReference>
<dbReference type="GO" id="GO:0009401">
    <property type="term" value="P:phosphoenolpyruvate-dependent sugar phosphotransferase system"/>
    <property type="evidence" value="ECO:0007669"/>
    <property type="project" value="InterPro"/>
</dbReference>
<evidence type="ECO:0000259" key="3">
    <source>
        <dbReference type="PROSITE" id="PS51094"/>
    </source>
</evidence>
<dbReference type="AlphaFoldDB" id="A0A0M7AJ03"/>
<dbReference type="EC" id="2.7.1.-" evidence="4"/>
<keyword evidence="2 4" id="KW-0808">Transferase</keyword>
<evidence type="ECO:0000256" key="1">
    <source>
        <dbReference type="ARBA" id="ARBA00004496"/>
    </source>
</evidence>
<keyword evidence="5" id="KW-1185">Reference proteome</keyword>
<dbReference type="GO" id="GO:0030295">
    <property type="term" value="F:protein kinase activator activity"/>
    <property type="evidence" value="ECO:0007669"/>
    <property type="project" value="TreeGrafter"/>
</dbReference>
<sequence length="155" mass="16657">MDLSDLLSKDAVISKLKAKSKKQAIQELAAKAAELTGLSEREVFDTLLQRERLGSTGVGQGIAIPHGKLIRLDRLVGVFARLEKPVDFDSLDEEPVDLVFLLLAPEGAGADHLKALARIARQLRDATVTEGIRSAAEADDIYELVTQPIASSNAA</sequence>
<gene>
    <name evidence="4" type="primary">ptsN</name>
    <name evidence="4" type="ORF">LAX5112_03644</name>
</gene>
<evidence type="ECO:0000256" key="2">
    <source>
        <dbReference type="ARBA" id="ARBA00022679"/>
    </source>
</evidence>
<dbReference type="FunFam" id="3.40.930.10:FF:000009">
    <property type="entry name" value="PTS system, fructose specific IIABC component"/>
    <property type="match status" value="1"/>
</dbReference>
<dbReference type="PROSITE" id="PS51094">
    <property type="entry name" value="PTS_EIIA_TYPE_2"/>
    <property type="match status" value="1"/>
</dbReference>
<dbReference type="SUPFAM" id="SSF55804">
    <property type="entry name" value="Phoshotransferase/anion transport protein"/>
    <property type="match status" value="1"/>
</dbReference>
<proteinExistence type="predicted"/>
<dbReference type="RefSeq" id="WP_055672987.1">
    <property type="nucleotide sequence ID" value="NZ_CXWD01000015.1"/>
</dbReference>
<dbReference type="InterPro" id="IPR002178">
    <property type="entry name" value="PTS_EIIA_type-2_dom"/>
</dbReference>
<organism evidence="4 5">
    <name type="scientific">Roseibium alexandrii</name>
    <dbReference type="NCBI Taxonomy" id="388408"/>
    <lineage>
        <taxon>Bacteria</taxon>
        <taxon>Pseudomonadati</taxon>
        <taxon>Pseudomonadota</taxon>
        <taxon>Alphaproteobacteria</taxon>
        <taxon>Hyphomicrobiales</taxon>
        <taxon>Stappiaceae</taxon>
        <taxon>Roseibium</taxon>
    </lineage>
</organism>
<dbReference type="PANTHER" id="PTHR47738">
    <property type="entry name" value="PTS SYSTEM FRUCTOSE-LIKE EIIA COMPONENT-RELATED"/>
    <property type="match status" value="1"/>
</dbReference>
<dbReference type="NCBIfam" id="TIGR01419">
    <property type="entry name" value="nitro_reg_IIA"/>
    <property type="match status" value="1"/>
</dbReference>
<feature type="domain" description="PTS EIIA type-2" evidence="3">
    <location>
        <begin position="5"/>
        <end position="148"/>
    </location>
</feature>
<evidence type="ECO:0000313" key="4">
    <source>
        <dbReference type="EMBL" id="CTQ73743.1"/>
    </source>
</evidence>
<protein>
    <submittedName>
        <fullName evidence="4">Nitrogen regulatory protein</fullName>
        <ecNumber evidence="4">2.7.1.-</ecNumber>
    </submittedName>
</protein>
<dbReference type="Gene3D" id="3.40.930.10">
    <property type="entry name" value="Mannitol-specific EII, Chain A"/>
    <property type="match status" value="1"/>
</dbReference>
<reference evidence="5" key="1">
    <citation type="submission" date="2015-07" db="EMBL/GenBank/DDBJ databases">
        <authorList>
            <person name="Rodrigo-Torres Lidia"/>
            <person name="Arahal R.David."/>
        </authorList>
    </citation>
    <scope>NUCLEOTIDE SEQUENCE [LARGE SCALE GENOMIC DNA]</scope>
    <source>
        <strain evidence="5">CECT 5112</strain>
    </source>
</reference>